<keyword evidence="1" id="KW-1133">Transmembrane helix</keyword>
<evidence type="ECO:0000313" key="2">
    <source>
        <dbReference type="EMBL" id="PTL37853.1"/>
    </source>
</evidence>
<evidence type="ECO:0000256" key="1">
    <source>
        <dbReference type="SAM" id="Phobius"/>
    </source>
</evidence>
<reference evidence="2 3" key="1">
    <citation type="submission" date="2018-03" db="EMBL/GenBank/DDBJ databases">
        <title>Alkalicoccus saliphilus sp. nov., isolated from a mineral pool.</title>
        <authorList>
            <person name="Zhao B."/>
        </authorList>
    </citation>
    <scope>NUCLEOTIDE SEQUENCE [LARGE SCALE GENOMIC DNA]</scope>
    <source>
        <strain evidence="2 3">6AG</strain>
    </source>
</reference>
<keyword evidence="1" id="KW-0812">Transmembrane</keyword>
<sequence length="104" mass="11298">MTGDVWNTAWTILPLIIVGIIAVFVVIRMKQKAKKGTLGRKKTKEAQSMLDSLIPLGMIAGVTVSIFIGIFFPGFFLSNIGLGAGIGLLGGYIAYEMYSRKRES</sequence>
<dbReference type="EMBL" id="PZJJ01000031">
    <property type="protein sequence ID" value="PTL37853.1"/>
    <property type="molecule type" value="Genomic_DNA"/>
</dbReference>
<name>A0A2T4U369_9BACI</name>
<feature type="transmembrane region" description="Helical" evidence="1">
    <location>
        <begin position="76"/>
        <end position="95"/>
    </location>
</feature>
<evidence type="ECO:0000313" key="3">
    <source>
        <dbReference type="Proteomes" id="UP000240509"/>
    </source>
</evidence>
<proteinExistence type="predicted"/>
<comment type="caution">
    <text evidence="2">The sequence shown here is derived from an EMBL/GenBank/DDBJ whole genome shotgun (WGS) entry which is preliminary data.</text>
</comment>
<feature type="transmembrane region" description="Helical" evidence="1">
    <location>
        <begin position="48"/>
        <end position="70"/>
    </location>
</feature>
<keyword evidence="1" id="KW-0472">Membrane</keyword>
<organism evidence="2 3">
    <name type="scientific">Alkalicoccus saliphilus</name>
    <dbReference type="NCBI Taxonomy" id="200989"/>
    <lineage>
        <taxon>Bacteria</taxon>
        <taxon>Bacillati</taxon>
        <taxon>Bacillota</taxon>
        <taxon>Bacilli</taxon>
        <taxon>Bacillales</taxon>
        <taxon>Bacillaceae</taxon>
        <taxon>Alkalicoccus</taxon>
    </lineage>
</organism>
<dbReference type="AlphaFoldDB" id="A0A2T4U369"/>
<protein>
    <submittedName>
        <fullName evidence="2">Uncharacterized protein</fullName>
    </submittedName>
</protein>
<feature type="transmembrane region" description="Helical" evidence="1">
    <location>
        <begin position="6"/>
        <end position="27"/>
    </location>
</feature>
<keyword evidence="3" id="KW-1185">Reference proteome</keyword>
<gene>
    <name evidence="2" type="ORF">C6Y45_14350</name>
</gene>
<dbReference type="Proteomes" id="UP000240509">
    <property type="component" value="Unassembled WGS sequence"/>
</dbReference>
<dbReference type="OrthoDB" id="2157633at2"/>
<dbReference type="RefSeq" id="WP_107585923.1">
    <property type="nucleotide sequence ID" value="NZ_PZJJ01000031.1"/>
</dbReference>
<accession>A0A2T4U369</accession>